<name>A0A2R6WEN2_MARPO</name>
<dbReference type="Gramene" id="Mp3g25020.1">
    <property type="protein sequence ID" value="Mp3g25020.1.cds1"/>
    <property type="gene ID" value="Mp3g25020"/>
</dbReference>
<accession>A0A2R6WEN2</accession>
<dbReference type="EMBL" id="KZ772772">
    <property type="protein sequence ID" value="PTQ32300.1"/>
    <property type="molecule type" value="Genomic_DNA"/>
</dbReference>
<sequence>MCMDGGGRREIAFDAGTRASASSPCVHVHSAAPRICLHSMPTCRNDPDELYGLSFPCPLPTFSSGCGGKALSVLHLPVSRTRLLMHHVEDQRDGG</sequence>
<reference evidence="2" key="1">
    <citation type="journal article" date="2017" name="Cell">
        <title>Insights into land plant evolution garnered from the Marchantia polymorpha genome.</title>
        <authorList>
            <person name="Bowman J.L."/>
            <person name="Kohchi T."/>
            <person name="Yamato K.T."/>
            <person name="Jenkins J."/>
            <person name="Shu S."/>
            <person name="Ishizaki K."/>
            <person name="Yamaoka S."/>
            <person name="Nishihama R."/>
            <person name="Nakamura Y."/>
            <person name="Berger F."/>
            <person name="Adam C."/>
            <person name="Aki S.S."/>
            <person name="Althoff F."/>
            <person name="Araki T."/>
            <person name="Arteaga-Vazquez M.A."/>
            <person name="Balasubrmanian S."/>
            <person name="Barry K."/>
            <person name="Bauer D."/>
            <person name="Boehm C.R."/>
            <person name="Briginshaw L."/>
            <person name="Caballero-Perez J."/>
            <person name="Catarino B."/>
            <person name="Chen F."/>
            <person name="Chiyoda S."/>
            <person name="Chovatia M."/>
            <person name="Davies K.M."/>
            <person name="Delmans M."/>
            <person name="Demura T."/>
            <person name="Dierschke T."/>
            <person name="Dolan L."/>
            <person name="Dorantes-Acosta A.E."/>
            <person name="Eklund D.M."/>
            <person name="Florent S.N."/>
            <person name="Flores-Sandoval E."/>
            <person name="Fujiyama A."/>
            <person name="Fukuzawa H."/>
            <person name="Galik B."/>
            <person name="Grimanelli D."/>
            <person name="Grimwood J."/>
            <person name="Grossniklaus U."/>
            <person name="Hamada T."/>
            <person name="Haseloff J."/>
            <person name="Hetherington A.J."/>
            <person name="Higo A."/>
            <person name="Hirakawa Y."/>
            <person name="Hundley H.N."/>
            <person name="Ikeda Y."/>
            <person name="Inoue K."/>
            <person name="Inoue S.I."/>
            <person name="Ishida S."/>
            <person name="Jia Q."/>
            <person name="Kakita M."/>
            <person name="Kanazawa T."/>
            <person name="Kawai Y."/>
            <person name="Kawashima T."/>
            <person name="Kennedy M."/>
            <person name="Kinose K."/>
            <person name="Kinoshita T."/>
            <person name="Kohara Y."/>
            <person name="Koide E."/>
            <person name="Komatsu K."/>
            <person name="Kopischke S."/>
            <person name="Kubo M."/>
            <person name="Kyozuka J."/>
            <person name="Lagercrantz U."/>
            <person name="Lin S.S."/>
            <person name="Lindquist E."/>
            <person name="Lipzen A.M."/>
            <person name="Lu C.W."/>
            <person name="De Luna E."/>
            <person name="Martienssen R.A."/>
            <person name="Minamino N."/>
            <person name="Mizutani M."/>
            <person name="Mizutani M."/>
            <person name="Mochizuki N."/>
            <person name="Monte I."/>
            <person name="Mosher R."/>
            <person name="Nagasaki H."/>
            <person name="Nakagami H."/>
            <person name="Naramoto S."/>
            <person name="Nishitani K."/>
            <person name="Ohtani M."/>
            <person name="Okamoto T."/>
            <person name="Okumura M."/>
            <person name="Phillips J."/>
            <person name="Pollak B."/>
            <person name="Reinders A."/>
            <person name="Rovekamp M."/>
            <person name="Sano R."/>
            <person name="Sawa S."/>
            <person name="Schmid M.W."/>
            <person name="Shirakawa M."/>
            <person name="Solano R."/>
            <person name="Spunde A."/>
            <person name="Suetsugu N."/>
            <person name="Sugano S."/>
            <person name="Sugiyama A."/>
            <person name="Sun R."/>
            <person name="Suzuki Y."/>
            <person name="Takenaka M."/>
            <person name="Takezawa D."/>
            <person name="Tomogane H."/>
            <person name="Tsuzuki M."/>
            <person name="Ueda T."/>
            <person name="Umeda M."/>
            <person name="Ward J.M."/>
            <person name="Watanabe Y."/>
            <person name="Yazaki K."/>
            <person name="Yokoyama R."/>
            <person name="Yoshitake Y."/>
            <person name="Yotsui I."/>
            <person name="Zachgo S."/>
            <person name="Schmutz J."/>
        </authorList>
    </citation>
    <scope>NUCLEOTIDE SEQUENCE [LARGE SCALE GENOMIC DNA]</scope>
    <source>
        <strain evidence="2">Tak-1</strain>
    </source>
</reference>
<protein>
    <submittedName>
        <fullName evidence="1">Uncharacterized protein</fullName>
    </submittedName>
</protein>
<organism evidence="1 2">
    <name type="scientific">Marchantia polymorpha</name>
    <name type="common">Common liverwort</name>
    <name type="synonym">Marchantia aquatica</name>
    <dbReference type="NCBI Taxonomy" id="3197"/>
    <lineage>
        <taxon>Eukaryota</taxon>
        <taxon>Viridiplantae</taxon>
        <taxon>Streptophyta</taxon>
        <taxon>Embryophyta</taxon>
        <taxon>Marchantiophyta</taxon>
        <taxon>Marchantiopsida</taxon>
        <taxon>Marchantiidae</taxon>
        <taxon>Marchantiales</taxon>
        <taxon>Marchantiaceae</taxon>
        <taxon>Marchantia</taxon>
    </lineage>
</organism>
<evidence type="ECO:0000313" key="1">
    <source>
        <dbReference type="EMBL" id="PTQ32300.1"/>
    </source>
</evidence>
<evidence type="ECO:0000313" key="2">
    <source>
        <dbReference type="Proteomes" id="UP000244005"/>
    </source>
</evidence>
<dbReference type="Proteomes" id="UP000244005">
    <property type="component" value="Unassembled WGS sequence"/>
</dbReference>
<proteinExistence type="predicted"/>
<gene>
    <name evidence="1" type="ORF">MARPO_0100s0015</name>
</gene>
<keyword evidence="2" id="KW-1185">Reference proteome</keyword>
<dbReference type="AlphaFoldDB" id="A0A2R6WEN2"/>